<dbReference type="InterPro" id="IPR041407">
    <property type="entry name" value="MazG_C"/>
</dbReference>
<comment type="caution">
    <text evidence="2">The sequence shown here is derived from an EMBL/GenBank/DDBJ whole genome shotgun (WGS) entry which is preliminary data.</text>
</comment>
<dbReference type="Proteomes" id="UP000290819">
    <property type="component" value="Unassembled WGS sequence"/>
</dbReference>
<dbReference type="Gene3D" id="1.10.287.1080">
    <property type="entry name" value="MazG-like"/>
    <property type="match status" value="1"/>
</dbReference>
<accession>A0A4Q1VNI9</accession>
<keyword evidence="3" id="KW-1185">Reference proteome</keyword>
<dbReference type="AlphaFoldDB" id="A0A4Q1VNI9"/>
<evidence type="ECO:0000313" key="3">
    <source>
        <dbReference type="Proteomes" id="UP000290819"/>
    </source>
</evidence>
<dbReference type="SUPFAM" id="SSF101386">
    <property type="entry name" value="all-alpha NTP pyrophosphatases"/>
    <property type="match status" value="1"/>
</dbReference>
<proteinExistence type="predicted"/>
<sequence length="557" mass="61975">MRPVDYAAFVDRTKQFAGKPTDEQRSITLYGLVSEIGSLVAAVKKRILSEGGEGPHWDQPNDEIKEELGDSFWYCYSAAHVMNGGYVDILADNIGALRTEMSGSDDRAHMIEQSLDPANRKGFLEGAATFQHANGYTFDDYQRLAYKTARTDGRVLLEVCLALLWQHGAELLRTMLPATEVALHTNVANRRATVILGGIAWHLSAIASLYHLSLDDVVASNCEKVQFRSVRGTPTTLHDAGRDAKEQFPRQFDVAFVRIGPQKSRMYFDGKPLGDDLTDNYYEDDGYRFHDAIHLAFIGHLGWSPVVRGLMKRKRKSRDDRVDEVEDGGRAKVVEELVIKAIHTEGDRQAKAAGRCVVGTPTRLFPERTLINFKLLKMLRTYVDGLEVAKNTFWEWEDAIFDGCDMFFQLSNEKQGTVHIDLERRTLSFSPTVCPAVQGINVGLGMGSAQLSAEASDTTLGPAEREWAKRENRCAETAAAKRATLDALGLDPNSAELWSEIEVRLGAGNIVYIKTAKSVQQRAWKLKAVDYKIAFSRDADRISCTATAIADIQDMAT</sequence>
<name>A0A4Q1VNI9_9BRAD</name>
<organism evidence="2 3">
    <name type="scientific">Bradyrhizobium betae</name>
    <dbReference type="NCBI Taxonomy" id="244734"/>
    <lineage>
        <taxon>Bacteria</taxon>
        <taxon>Pseudomonadati</taxon>
        <taxon>Pseudomonadota</taxon>
        <taxon>Alphaproteobacteria</taxon>
        <taxon>Hyphomicrobiales</taxon>
        <taxon>Nitrobacteraceae</taxon>
        <taxon>Bradyrhizobium</taxon>
    </lineage>
</organism>
<protein>
    <recommendedName>
        <fullName evidence="1">MazG C-terminal domain-containing protein</fullName>
    </recommendedName>
</protein>
<dbReference type="Pfam" id="PF18722">
    <property type="entry name" value="MazG_C"/>
    <property type="match status" value="1"/>
</dbReference>
<reference evidence="2 3" key="1">
    <citation type="submission" date="2017-03" db="EMBL/GenBank/DDBJ databases">
        <authorList>
            <person name="Safronova V.I."/>
            <person name="Sazanova A.L."/>
            <person name="Chirak E.R."/>
        </authorList>
    </citation>
    <scope>NUCLEOTIDE SEQUENCE [LARGE SCALE GENOMIC DNA]</scope>
    <source>
        <strain evidence="2 3">Opo-243</strain>
    </source>
</reference>
<feature type="domain" description="MazG C-terminal" evidence="1">
    <location>
        <begin position="235"/>
        <end position="431"/>
    </location>
</feature>
<dbReference type="EMBL" id="MZXW01000004">
    <property type="protein sequence ID" value="RXT54271.1"/>
    <property type="molecule type" value="Genomic_DNA"/>
</dbReference>
<gene>
    <name evidence="2" type="ORF">B5V03_02205</name>
</gene>
<evidence type="ECO:0000313" key="2">
    <source>
        <dbReference type="EMBL" id="RXT54271.1"/>
    </source>
</evidence>
<evidence type="ECO:0000259" key="1">
    <source>
        <dbReference type="Pfam" id="PF18722"/>
    </source>
</evidence>